<dbReference type="EMBL" id="RXIF01000002">
    <property type="protein sequence ID" value="RZN65387.1"/>
    <property type="molecule type" value="Genomic_DNA"/>
</dbReference>
<accession>A0A520KTJ3</accession>
<protein>
    <submittedName>
        <fullName evidence="1">Uncharacterized protein</fullName>
    </submittedName>
</protein>
<proteinExistence type="predicted"/>
<name>A0A520KTJ3_METT2</name>
<gene>
    <name evidence="1" type="ORF">EF806_00355</name>
</gene>
<evidence type="ECO:0000313" key="2">
    <source>
        <dbReference type="Proteomes" id="UP000317158"/>
    </source>
</evidence>
<reference evidence="1 2" key="1">
    <citation type="journal article" date="2019" name="Nat. Microbiol.">
        <title>Wide diversity of methane and short-chain alkane metabolisms in uncultured archaea.</title>
        <authorList>
            <person name="Borrel G."/>
            <person name="Adam P.S."/>
            <person name="McKay L.J."/>
            <person name="Chen L.X."/>
            <person name="Sierra-Garcia I.N."/>
            <person name="Sieber C.M."/>
            <person name="Letourneur Q."/>
            <person name="Ghozlane A."/>
            <person name="Andersen G.L."/>
            <person name="Li W.J."/>
            <person name="Hallam S.J."/>
            <person name="Muyzer G."/>
            <person name="de Oliveira V.M."/>
            <person name="Inskeep W.P."/>
            <person name="Banfield J.F."/>
            <person name="Gribaldo S."/>
        </authorList>
    </citation>
    <scope>NUCLEOTIDE SEQUENCE [LARGE SCALE GENOMIC DNA]</scope>
    <source>
        <strain evidence="1">NM1a</strain>
    </source>
</reference>
<organism evidence="1 2">
    <name type="scientific">Methanoliparum thermophilum</name>
    <dbReference type="NCBI Taxonomy" id="2491083"/>
    <lineage>
        <taxon>Archaea</taxon>
        <taxon>Methanobacteriati</taxon>
        <taxon>Methanobacteriota</taxon>
        <taxon>Candidatus Methanoliparia</taxon>
        <taxon>Candidatus Methanoliparales</taxon>
        <taxon>Candidatus Methanoliparaceae</taxon>
        <taxon>Candidatus Methanoliparum</taxon>
    </lineage>
</organism>
<dbReference type="Proteomes" id="UP000317158">
    <property type="component" value="Unassembled WGS sequence"/>
</dbReference>
<comment type="caution">
    <text evidence="1">The sequence shown here is derived from an EMBL/GenBank/DDBJ whole genome shotgun (WGS) entry which is preliminary data.</text>
</comment>
<dbReference type="AlphaFoldDB" id="A0A520KTJ3"/>
<evidence type="ECO:0000313" key="1">
    <source>
        <dbReference type="EMBL" id="RZN65387.1"/>
    </source>
</evidence>
<sequence>MRGIPIVLTADIALMSDYNDSSVFRFMSALPYNYMPEWLADRLFPTKSDDKGRMLTAQYGLCKVEASLLENGFTRDDLIIADPRKLDKVIGRDTK</sequence>